<keyword evidence="3" id="KW-1185">Reference proteome</keyword>
<accession>A0AAV0BIZ1</accession>
<dbReference type="Proteomes" id="UP001153365">
    <property type="component" value="Unassembled WGS sequence"/>
</dbReference>
<gene>
    <name evidence="2" type="ORF">PPACK8108_LOCUS21309</name>
</gene>
<dbReference type="AlphaFoldDB" id="A0AAV0BIZ1"/>
<reference evidence="2" key="1">
    <citation type="submission" date="2022-06" db="EMBL/GenBank/DDBJ databases">
        <authorList>
            <consortium name="SYNGENTA / RWTH Aachen University"/>
        </authorList>
    </citation>
    <scope>NUCLEOTIDE SEQUENCE</scope>
</reference>
<organism evidence="2 3">
    <name type="scientific">Phakopsora pachyrhizi</name>
    <name type="common">Asian soybean rust disease fungus</name>
    <dbReference type="NCBI Taxonomy" id="170000"/>
    <lineage>
        <taxon>Eukaryota</taxon>
        <taxon>Fungi</taxon>
        <taxon>Dikarya</taxon>
        <taxon>Basidiomycota</taxon>
        <taxon>Pucciniomycotina</taxon>
        <taxon>Pucciniomycetes</taxon>
        <taxon>Pucciniales</taxon>
        <taxon>Phakopsoraceae</taxon>
        <taxon>Phakopsora</taxon>
    </lineage>
</organism>
<evidence type="ECO:0000313" key="2">
    <source>
        <dbReference type="EMBL" id="CAH7686632.1"/>
    </source>
</evidence>
<feature type="region of interest" description="Disordered" evidence="1">
    <location>
        <begin position="99"/>
        <end position="152"/>
    </location>
</feature>
<sequence length="276" mass="29628">MLSAARVSKLEKLLKVELETVAPNALADQQKITNRAAAVMSSLNAQRAFREQKQKAASAVKGLNLTVDDQSSKHDEDGADDKVKAQLLFSNQELSVTLSKSEFDRATPEPLPGASADTSKQEGQKLAKDKLESTKRANKATPASAAPLKPSMSTADMLTPAQASSGDGVHLYSNWQTISGDHPSLNRSLASFTSSSTPRRKRVAKDAALLEAFLTDAGVKPEDQLSLGRCALPNFPQTRHQSNMLVDNSLPGNRRQNNDFKSISVTNNVCKGNEAG</sequence>
<comment type="caution">
    <text evidence="2">The sequence shown here is derived from an EMBL/GenBank/DDBJ whole genome shotgun (WGS) entry which is preliminary data.</text>
</comment>
<dbReference type="EMBL" id="CALTRL010005804">
    <property type="protein sequence ID" value="CAH7686632.1"/>
    <property type="molecule type" value="Genomic_DNA"/>
</dbReference>
<feature type="compositionally biased region" description="Basic and acidic residues" evidence="1">
    <location>
        <begin position="119"/>
        <end position="135"/>
    </location>
</feature>
<evidence type="ECO:0000313" key="3">
    <source>
        <dbReference type="Proteomes" id="UP001153365"/>
    </source>
</evidence>
<evidence type="ECO:0000256" key="1">
    <source>
        <dbReference type="SAM" id="MobiDB-lite"/>
    </source>
</evidence>
<proteinExistence type="predicted"/>
<name>A0AAV0BIZ1_PHAPC</name>
<protein>
    <submittedName>
        <fullName evidence="2">Uncharacterized protein</fullName>
    </submittedName>
</protein>